<dbReference type="GO" id="GO:0003998">
    <property type="term" value="F:acylphosphatase activity"/>
    <property type="evidence" value="ECO:0007669"/>
    <property type="project" value="UniProtKB-EC"/>
</dbReference>
<dbReference type="RefSeq" id="WP_129314540.1">
    <property type="nucleotide sequence ID" value="NZ_JBFCQO010000002.1"/>
</dbReference>
<dbReference type="InterPro" id="IPR020456">
    <property type="entry name" value="Acylphosphatase"/>
</dbReference>
<dbReference type="EMBL" id="WOGT01000004">
    <property type="protein sequence ID" value="MUN55217.1"/>
    <property type="molecule type" value="Genomic_DNA"/>
</dbReference>
<feature type="region of interest" description="Disordered" evidence="7">
    <location>
        <begin position="1"/>
        <end position="20"/>
    </location>
</feature>
<evidence type="ECO:0000256" key="7">
    <source>
        <dbReference type="SAM" id="MobiDB-lite"/>
    </source>
</evidence>
<dbReference type="InterPro" id="IPR001792">
    <property type="entry name" value="Acylphosphatase-like_dom"/>
</dbReference>
<dbReference type="Pfam" id="PF00708">
    <property type="entry name" value="Acylphosphatase"/>
    <property type="match status" value="1"/>
</dbReference>
<organism evidence="9 10">
    <name type="scientific">Rothia koreensis</name>
    <dbReference type="NCBI Taxonomy" id="592378"/>
    <lineage>
        <taxon>Bacteria</taxon>
        <taxon>Bacillati</taxon>
        <taxon>Actinomycetota</taxon>
        <taxon>Actinomycetes</taxon>
        <taxon>Micrococcales</taxon>
        <taxon>Micrococcaceae</taxon>
        <taxon>Rothia</taxon>
    </lineage>
</organism>
<dbReference type="AlphaFoldDB" id="A0A7K1LJ42"/>
<comment type="catalytic activity">
    <reaction evidence="4 5">
        <text>an acyl phosphate + H2O = a carboxylate + phosphate + H(+)</text>
        <dbReference type="Rhea" id="RHEA:14965"/>
        <dbReference type="ChEBI" id="CHEBI:15377"/>
        <dbReference type="ChEBI" id="CHEBI:15378"/>
        <dbReference type="ChEBI" id="CHEBI:29067"/>
        <dbReference type="ChEBI" id="CHEBI:43474"/>
        <dbReference type="ChEBI" id="CHEBI:59918"/>
        <dbReference type="EC" id="3.6.1.7"/>
    </reaction>
</comment>
<evidence type="ECO:0000256" key="4">
    <source>
        <dbReference type="ARBA" id="ARBA00047645"/>
    </source>
</evidence>
<evidence type="ECO:0000256" key="6">
    <source>
        <dbReference type="RuleBase" id="RU004168"/>
    </source>
</evidence>
<feature type="domain" description="Acylphosphatase-like" evidence="8">
    <location>
        <begin position="27"/>
        <end position="113"/>
    </location>
</feature>
<dbReference type="Gene3D" id="3.30.70.100">
    <property type="match status" value="1"/>
</dbReference>
<dbReference type="Proteomes" id="UP000462152">
    <property type="component" value="Unassembled WGS sequence"/>
</dbReference>
<reference evidence="9 10" key="1">
    <citation type="submission" date="2019-12" db="EMBL/GenBank/DDBJ databases">
        <authorList>
            <person name="Li J."/>
            <person name="Shi Y."/>
            <person name="Xu G."/>
            <person name="Xiao D."/>
            <person name="Ran X."/>
        </authorList>
    </citation>
    <scope>NUCLEOTIDE SEQUENCE [LARGE SCALE GENOMIC DNA]</scope>
    <source>
        <strain evidence="9 10">JCM 15915</strain>
    </source>
</reference>
<dbReference type="PROSITE" id="PS00150">
    <property type="entry name" value="ACYLPHOSPHATASE_1"/>
    <property type="match status" value="1"/>
</dbReference>
<dbReference type="InterPro" id="IPR036046">
    <property type="entry name" value="Acylphosphatase-like_dom_sf"/>
</dbReference>
<evidence type="ECO:0000256" key="3">
    <source>
        <dbReference type="ARBA" id="ARBA00015991"/>
    </source>
</evidence>
<comment type="similarity">
    <text evidence="1 6">Belongs to the acylphosphatase family.</text>
</comment>
<name>A0A7K1LJ42_9MICC</name>
<keyword evidence="5" id="KW-0378">Hydrolase</keyword>
<feature type="active site" evidence="5">
    <location>
        <position position="60"/>
    </location>
</feature>
<dbReference type="OrthoDB" id="3182027at2"/>
<dbReference type="PROSITE" id="PS51160">
    <property type="entry name" value="ACYLPHOSPHATASE_3"/>
    <property type="match status" value="1"/>
</dbReference>
<evidence type="ECO:0000256" key="2">
    <source>
        <dbReference type="ARBA" id="ARBA00012150"/>
    </source>
</evidence>
<evidence type="ECO:0000259" key="8">
    <source>
        <dbReference type="PROSITE" id="PS51160"/>
    </source>
</evidence>
<evidence type="ECO:0000256" key="1">
    <source>
        <dbReference type="ARBA" id="ARBA00005614"/>
    </source>
</evidence>
<dbReference type="PANTHER" id="PTHR47268">
    <property type="entry name" value="ACYLPHOSPHATASE"/>
    <property type="match status" value="1"/>
</dbReference>
<evidence type="ECO:0000313" key="9">
    <source>
        <dbReference type="EMBL" id="MUN55217.1"/>
    </source>
</evidence>
<dbReference type="SUPFAM" id="SSF54975">
    <property type="entry name" value="Acylphosphatase/BLUF domain-like"/>
    <property type="match status" value="1"/>
</dbReference>
<evidence type="ECO:0000256" key="5">
    <source>
        <dbReference type="PROSITE-ProRule" id="PRU00520"/>
    </source>
</evidence>
<dbReference type="InterPro" id="IPR017968">
    <property type="entry name" value="Acylphosphatase_CS"/>
</dbReference>
<evidence type="ECO:0000313" key="10">
    <source>
        <dbReference type="Proteomes" id="UP000462152"/>
    </source>
</evidence>
<sequence length="113" mass="12432">MGLWNSIRGRRQSEDEDDAAVDLPEARLEALVSGRVQGVGFRWWARGVAQEHDVLGYAENLADGRVEIVVEGPAEGVQAFYAALTSGDTAGHVSDVERWDADPTGEFREFDVR</sequence>
<feature type="active site" evidence="5">
    <location>
        <position position="42"/>
    </location>
</feature>
<accession>A0A7K1LJ42</accession>
<comment type="caution">
    <text evidence="9">The sequence shown here is derived from an EMBL/GenBank/DDBJ whole genome shotgun (WGS) entry which is preliminary data.</text>
</comment>
<keyword evidence="10" id="KW-1185">Reference proteome</keyword>
<gene>
    <name evidence="9" type="ORF">GMA10_08335</name>
</gene>
<proteinExistence type="inferred from homology"/>
<dbReference type="EC" id="3.6.1.7" evidence="2 5"/>
<protein>
    <recommendedName>
        <fullName evidence="3 5">acylphosphatase</fullName>
        <ecNumber evidence="2 5">3.6.1.7</ecNumber>
    </recommendedName>
</protein>
<dbReference type="PANTHER" id="PTHR47268:SF4">
    <property type="entry name" value="ACYLPHOSPHATASE"/>
    <property type="match status" value="1"/>
</dbReference>